<dbReference type="PROSITE" id="PS50164">
    <property type="entry name" value="GIY_YIG"/>
    <property type="match status" value="1"/>
</dbReference>
<feature type="domain" description="GIY-YIG" evidence="2">
    <location>
        <begin position="1"/>
        <end position="77"/>
    </location>
</feature>
<dbReference type="CDD" id="cd10448">
    <property type="entry name" value="GIY-YIG_unchar_3"/>
    <property type="match status" value="1"/>
</dbReference>
<gene>
    <name evidence="3" type="ORF">HY36_14605</name>
</gene>
<dbReference type="PANTHER" id="PTHR34477">
    <property type="entry name" value="UPF0213 PROTEIN YHBQ"/>
    <property type="match status" value="1"/>
</dbReference>
<dbReference type="SMART" id="SM00465">
    <property type="entry name" value="GIYc"/>
    <property type="match status" value="1"/>
</dbReference>
<protein>
    <recommendedName>
        <fullName evidence="2">GIY-YIG domain-containing protein</fullName>
    </recommendedName>
</protein>
<dbReference type="EMBL" id="AWFH01000006">
    <property type="protein sequence ID" value="KCZ63523.1"/>
    <property type="molecule type" value="Genomic_DNA"/>
</dbReference>
<dbReference type="Proteomes" id="UP000024547">
    <property type="component" value="Unassembled WGS sequence"/>
</dbReference>
<dbReference type="SUPFAM" id="SSF82771">
    <property type="entry name" value="GIY-YIG endonuclease"/>
    <property type="match status" value="1"/>
</dbReference>
<evidence type="ECO:0000313" key="4">
    <source>
        <dbReference type="Proteomes" id="UP000024547"/>
    </source>
</evidence>
<dbReference type="InterPro" id="IPR035901">
    <property type="entry name" value="GIY-YIG_endonuc_sf"/>
</dbReference>
<comment type="caution">
    <text evidence="3">The sequence shown here is derived from an EMBL/GenBank/DDBJ whole genome shotgun (WGS) entry which is preliminary data.</text>
</comment>
<dbReference type="RefSeq" id="WP_206741156.1">
    <property type="nucleotide sequence ID" value="NZ_AWFH01000006.1"/>
</dbReference>
<dbReference type="Pfam" id="PF01541">
    <property type="entry name" value="GIY-YIG"/>
    <property type="match status" value="1"/>
</dbReference>
<proteinExistence type="inferred from homology"/>
<evidence type="ECO:0000313" key="3">
    <source>
        <dbReference type="EMBL" id="KCZ63523.1"/>
    </source>
</evidence>
<dbReference type="eggNOG" id="COG2827">
    <property type="taxonomic scope" value="Bacteria"/>
</dbReference>
<dbReference type="PATRIC" id="fig|1280948.3.peg.1156"/>
<sequence>MAFYAYIMANRKNGALYAGHTDNIAARVLAHREGRGAAHTSKYNIKRLVWMEAHDTREAAKTREYQIKKWKRDWKIRLIEETNPDWKDLWFSLNQ</sequence>
<dbReference type="InterPro" id="IPR000305">
    <property type="entry name" value="GIY-YIG_endonuc"/>
</dbReference>
<dbReference type="Gene3D" id="3.40.1440.10">
    <property type="entry name" value="GIY-YIG endonuclease"/>
    <property type="match status" value="1"/>
</dbReference>
<comment type="similarity">
    <text evidence="1">Belongs to the UPF0213 family.</text>
</comment>
<accession>A0A059E7A1</accession>
<evidence type="ECO:0000259" key="2">
    <source>
        <dbReference type="PROSITE" id="PS50164"/>
    </source>
</evidence>
<dbReference type="AlphaFoldDB" id="A0A059E7A1"/>
<reference evidence="3 4" key="1">
    <citation type="journal article" date="2014" name="Antonie Van Leeuwenhoek">
        <title>Hyphomonas beringensis sp. nov. and Hyphomonas chukchiensis sp. nov., isolated from surface seawater of the Bering Sea and Chukchi Sea.</title>
        <authorList>
            <person name="Li C."/>
            <person name="Lai Q."/>
            <person name="Li G."/>
            <person name="Dong C."/>
            <person name="Wang J."/>
            <person name="Liao Y."/>
            <person name="Shao Z."/>
        </authorList>
    </citation>
    <scope>NUCLEOTIDE SEQUENCE [LARGE SCALE GENOMIC DNA]</scope>
    <source>
        <strain evidence="3 4">22II1-22F38</strain>
    </source>
</reference>
<keyword evidence="4" id="KW-1185">Reference proteome</keyword>
<dbReference type="PANTHER" id="PTHR34477:SF5">
    <property type="entry name" value="BSL5627 PROTEIN"/>
    <property type="match status" value="1"/>
</dbReference>
<name>A0A059E7A1_9PROT</name>
<organism evidence="3 4">
    <name type="scientific">Hyphomonas atlantica</name>
    <dbReference type="NCBI Taxonomy" id="1280948"/>
    <lineage>
        <taxon>Bacteria</taxon>
        <taxon>Pseudomonadati</taxon>
        <taxon>Pseudomonadota</taxon>
        <taxon>Alphaproteobacteria</taxon>
        <taxon>Hyphomonadales</taxon>
        <taxon>Hyphomonadaceae</taxon>
        <taxon>Hyphomonas</taxon>
    </lineage>
</organism>
<dbReference type="InterPro" id="IPR050190">
    <property type="entry name" value="UPF0213_domain"/>
</dbReference>
<evidence type="ECO:0000256" key="1">
    <source>
        <dbReference type="ARBA" id="ARBA00007435"/>
    </source>
</evidence>